<evidence type="ECO:0000256" key="6">
    <source>
        <dbReference type="PROSITE-ProRule" id="PRU00433"/>
    </source>
</evidence>
<dbReference type="PANTHER" id="PTHR11961">
    <property type="entry name" value="CYTOCHROME C"/>
    <property type="match status" value="1"/>
</dbReference>
<feature type="compositionally biased region" description="Basic and acidic residues" evidence="7">
    <location>
        <begin position="74"/>
        <end position="90"/>
    </location>
</feature>
<dbReference type="GO" id="GO:0020037">
    <property type="term" value="F:heme binding"/>
    <property type="evidence" value="ECO:0007669"/>
    <property type="project" value="InterPro"/>
</dbReference>
<sequence>MSKFLNTFAPVMGGTAVLLGSAYILADQFVADMPAPLRGQAVPAASAQATPEPVAEETAQAADEAAPAEQSEATEEHAEQSEATEEHAEQSEATEEQPEQSEATSVATAKYGLGRPATEDEIAAWDVKVMPDGRGLPPGSGSVEDGEVLFSDNCAVCHGEFAEGSGNWPKLAGGDGTLADQDPLKTVGSYWPYLSTAWDYVHRSMPFGAAQTLSADDTYAITAYILYSNFLVDEDFVLSNENFLEVEMPNADGFIVDDRAETEYPQWRTEPCMEGCKDSVEITMRATVLDVTPDDPTDDTPAEAQQVAQPVEAAPASEETAAEETAAEEAAAEQAPAAEATPAAADPAMIAAGENVFKKCKACHQVGEGAENKTGPQLNGIMGRVAGTVEGFKYSKAMTDAGAGGLVWTAETLAGFLAKPKDFMKGTKMSFAGLRKEEDIKAVEAYLGSFSE</sequence>
<keyword evidence="4" id="KW-0249">Electron transport</keyword>
<feature type="compositionally biased region" description="Low complexity" evidence="7">
    <location>
        <begin position="332"/>
        <end position="343"/>
    </location>
</feature>
<protein>
    <submittedName>
        <fullName evidence="9">Sulfur dehydrogenase subunit SoxD</fullName>
    </submittedName>
</protein>
<evidence type="ECO:0000256" key="4">
    <source>
        <dbReference type="ARBA" id="ARBA00022982"/>
    </source>
</evidence>
<evidence type="ECO:0000256" key="3">
    <source>
        <dbReference type="ARBA" id="ARBA00022723"/>
    </source>
</evidence>
<dbReference type="PRINTS" id="PR00604">
    <property type="entry name" value="CYTCHRMECIAB"/>
</dbReference>
<keyword evidence="1" id="KW-0813">Transport</keyword>
<feature type="compositionally biased region" description="Low complexity" evidence="7">
    <location>
        <begin position="302"/>
        <end position="319"/>
    </location>
</feature>
<dbReference type="SUPFAM" id="SSF46626">
    <property type="entry name" value="Cytochrome c"/>
    <property type="match status" value="2"/>
</dbReference>
<dbReference type="EMBL" id="FSRL01000001">
    <property type="protein sequence ID" value="SIN75968.1"/>
    <property type="molecule type" value="Genomic_DNA"/>
</dbReference>
<dbReference type="InterPro" id="IPR009056">
    <property type="entry name" value="Cyt_c-like_dom"/>
</dbReference>
<evidence type="ECO:0000313" key="9">
    <source>
        <dbReference type="EMBL" id="SIN75968.1"/>
    </source>
</evidence>
<dbReference type="GO" id="GO:0046872">
    <property type="term" value="F:metal ion binding"/>
    <property type="evidence" value="ECO:0007669"/>
    <property type="project" value="UniProtKB-KW"/>
</dbReference>
<gene>
    <name evidence="9" type="ORF">SAMN05444002_0157</name>
</gene>
<dbReference type="Gene3D" id="1.10.760.10">
    <property type="entry name" value="Cytochrome c-like domain"/>
    <property type="match status" value="2"/>
</dbReference>
<feature type="region of interest" description="Disordered" evidence="7">
    <location>
        <begin position="290"/>
        <end position="343"/>
    </location>
</feature>
<dbReference type="AlphaFoldDB" id="A0A1N6DYW4"/>
<feature type="compositionally biased region" description="Acidic residues" evidence="7">
    <location>
        <begin position="320"/>
        <end position="331"/>
    </location>
</feature>
<name>A0A1N6DYW4_9RHOB</name>
<dbReference type="OrthoDB" id="9779283at2"/>
<dbReference type="STRING" id="1217970.SAMN05444002_0157"/>
<evidence type="ECO:0000256" key="2">
    <source>
        <dbReference type="ARBA" id="ARBA00022617"/>
    </source>
</evidence>
<dbReference type="RefSeq" id="WP_084192854.1">
    <property type="nucleotide sequence ID" value="NZ_FSRL01000001.1"/>
</dbReference>
<feature type="region of interest" description="Disordered" evidence="7">
    <location>
        <begin position="42"/>
        <end position="106"/>
    </location>
</feature>
<dbReference type="Pfam" id="PF00034">
    <property type="entry name" value="Cytochrom_C"/>
    <property type="match status" value="2"/>
</dbReference>
<proteinExistence type="predicted"/>
<feature type="compositionally biased region" description="Low complexity" evidence="7">
    <location>
        <begin position="56"/>
        <end position="71"/>
    </location>
</feature>
<evidence type="ECO:0000256" key="7">
    <source>
        <dbReference type="SAM" id="MobiDB-lite"/>
    </source>
</evidence>
<feature type="domain" description="Cytochrome c" evidence="8">
    <location>
        <begin position="348"/>
        <end position="451"/>
    </location>
</feature>
<keyword evidence="3 6" id="KW-0479">Metal-binding</keyword>
<feature type="compositionally biased region" description="Acidic residues" evidence="7">
    <location>
        <begin position="292"/>
        <end position="301"/>
    </location>
</feature>
<keyword evidence="5 6" id="KW-0408">Iron</keyword>
<accession>A0A1N6DYW4</accession>
<keyword evidence="2 6" id="KW-0349">Heme</keyword>
<evidence type="ECO:0000256" key="5">
    <source>
        <dbReference type="ARBA" id="ARBA00023004"/>
    </source>
</evidence>
<evidence type="ECO:0000313" key="10">
    <source>
        <dbReference type="Proteomes" id="UP000184932"/>
    </source>
</evidence>
<dbReference type="PROSITE" id="PS51007">
    <property type="entry name" value="CYTC"/>
    <property type="match status" value="2"/>
</dbReference>
<dbReference type="InterPro" id="IPR002327">
    <property type="entry name" value="Cyt_c_1A/1B"/>
</dbReference>
<dbReference type="InterPro" id="IPR036909">
    <property type="entry name" value="Cyt_c-like_dom_sf"/>
</dbReference>
<dbReference type="GO" id="GO:0009055">
    <property type="term" value="F:electron transfer activity"/>
    <property type="evidence" value="ECO:0007669"/>
    <property type="project" value="InterPro"/>
</dbReference>
<feature type="domain" description="Cytochrome c" evidence="8">
    <location>
        <begin position="141"/>
        <end position="229"/>
    </location>
</feature>
<keyword evidence="10" id="KW-1185">Reference proteome</keyword>
<evidence type="ECO:0000256" key="1">
    <source>
        <dbReference type="ARBA" id="ARBA00022448"/>
    </source>
</evidence>
<evidence type="ECO:0000259" key="8">
    <source>
        <dbReference type="PROSITE" id="PS51007"/>
    </source>
</evidence>
<dbReference type="Proteomes" id="UP000184932">
    <property type="component" value="Unassembled WGS sequence"/>
</dbReference>
<organism evidence="9 10">
    <name type="scientific">Vannielia litorea</name>
    <dbReference type="NCBI Taxonomy" id="1217970"/>
    <lineage>
        <taxon>Bacteria</taxon>
        <taxon>Pseudomonadati</taxon>
        <taxon>Pseudomonadota</taxon>
        <taxon>Alphaproteobacteria</taxon>
        <taxon>Rhodobacterales</taxon>
        <taxon>Paracoccaceae</taxon>
        <taxon>Vannielia</taxon>
    </lineage>
</organism>
<reference evidence="10" key="1">
    <citation type="submission" date="2016-11" db="EMBL/GenBank/DDBJ databases">
        <authorList>
            <person name="Varghese N."/>
            <person name="Submissions S."/>
        </authorList>
    </citation>
    <scope>NUCLEOTIDE SEQUENCE [LARGE SCALE GENOMIC DNA]</scope>
    <source>
        <strain evidence="10">DSM 29440</strain>
    </source>
</reference>